<evidence type="ECO:0000313" key="2">
    <source>
        <dbReference type="EMBL" id="QHT06684.1"/>
    </source>
</evidence>
<keyword evidence="1" id="KW-0472">Membrane</keyword>
<dbReference type="EMBL" id="MN739474">
    <property type="protein sequence ID" value="QHT06684.1"/>
    <property type="molecule type" value="Genomic_DNA"/>
</dbReference>
<dbReference type="AlphaFoldDB" id="A0A6C0CSK8"/>
<organism evidence="2">
    <name type="scientific">viral metagenome</name>
    <dbReference type="NCBI Taxonomy" id="1070528"/>
    <lineage>
        <taxon>unclassified sequences</taxon>
        <taxon>metagenomes</taxon>
        <taxon>organismal metagenomes</taxon>
    </lineage>
</organism>
<feature type="transmembrane region" description="Helical" evidence="1">
    <location>
        <begin position="37"/>
        <end position="55"/>
    </location>
</feature>
<proteinExistence type="predicted"/>
<protein>
    <submittedName>
        <fullName evidence="2">Uncharacterized protein</fullName>
    </submittedName>
</protein>
<keyword evidence="1" id="KW-0812">Transmembrane</keyword>
<evidence type="ECO:0000256" key="1">
    <source>
        <dbReference type="SAM" id="Phobius"/>
    </source>
</evidence>
<accession>A0A6C0CSK8</accession>
<feature type="transmembrane region" description="Helical" evidence="1">
    <location>
        <begin position="6"/>
        <end position="25"/>
    </location>
</feature>
<keyword evidence="1" id="KW-1133">Transmembrane helix</keyword>
<reference evidence="2" key="1">
    <citation type="journal article" date="2020" name="Nature">
        <title>Giant virus diversity and host interactions through global metagenomics.</title>
        <authorList>
            <person name="Schulz F."/>
            <person name="Roux S."/>
            <person name="Paez-Espino D."/>
            <person name="Jungbluth S."/>
            <person name="Walsh D.A."/>
            <person name="Denef V.J."/>
            <person name="McMahon K.D."/>
            <person name="Konstantinidis K.T."/>
            <person name="Eloe-Fadrosh E.A."/>
            <person name="Kyrpides N.C."/>
            <person name="Woyke T."/>
        </authorList>
    </citation>
    <scope>NUCLEOTIDE SEQUENCE</scope>
    <source>
        <strain evidence="2">GVMAG-M-3300021473-15</strain>
    </source>
</reference>
<sequence>MACSITLYIFVVINILFLLFCYMYKQIQSRDIRTVEWLSYYIIFIILIYACRIAISENVESDYKRNQKEQRDYIYSVIRPLSTVPSNVSRFENTVNESSSRSVNKQRDVPYEFHLMNVSPPTLSNPLPEEIPTPPIVRPVPERPLEIYRPLPESPLEMITIPPVILSDTHAFDDTVNLNNILENMNMLLPTQERTMSNITESLLTNAMNCFSSLLNGCDETFEPETVPLRPEIVPLQPEPIPLYTERVPLQPETVQRQRVEGFTPETVPLRPETVPLRPETVAMYVENAPLRPETVPLHPESIPLHTQRVERFTPETVPMRPETVPLFPETVTMHTETVPLRPEMVPLHPEPIPLRPEHVTETFGEYNDNDVIVDRTPSGLMYMDENRANVNNLPSYETSADLFSKEQQNKKFSHLLRDTEECSRFIDLPKFNNKNITAFHDFLARDFGTTNDKYRINSKRN</sequence>
<name>A0A6C0CSK8_9ZZZZ</name>